<protein>
    <recommendedName>
        <fullName evidence="3">DDE-1 domain-containing protein</fullName>
    </recommendedName>
</protein>
<accession>A0ABY0FU71</accession>
<evidence type="ECO:0000313" key="1">
    <source>
        <dbReference type="EMBL" id="RYN89274.1"/>
    </source>
</evidence>
<dbReference type="Proteomes" id="UP000293195">
    <property type="component" value="Unassembled WGS sequence"/>
</dbReference>
<feature type="non-terminal residue" evidence="1">
    <location>
        <position position="1"/>
    </location>
</feature>
<reference evidence="2" key="1">
    <citation type="journal article" date="2019" name="bioRxiv">
        <title>Genomics, evolutionary history and diagnostics of the Alternaria alternata species group including apple and Asian pear pathotypes.</title>
        <authorList>
            <person name="Armitage A.D."/>
            <person name="Cockerton H.M."/>
            <person name="Sreenivasaprasad S."/>
            <person name="Woodhall J.W."/>
            <person name="Lane C.R."/>
            <person name="Harrison R.J."/>
            <person name="Clarkson J.P."/>
        </authorList>
    </citation>
    <scope>NUCLEOTIDE SEQUENCE [LARGE SCALE GENOMIC DNA]</scope>
    <source>
        <strain evidence="2">FERA 635</strain>
    </source>
</reference>
<dbReference type="EMBL" id="PDXF01000088">
    <property type="protein sequence ID" value="RYN89274.1"/>
    <property type="molecule type" value="Genomic_DNA"/>
</dbReference>
<keyword evidence="2" id="KW-1185">Reference proteome</keyword>
<organism evidence="1 2">
    <name type="scientific">Alternaria tenuissima</name>
    <dbReference type="NCBI Taxonomy" id="119927"/>
    <lineage>
        <taxon>Eukaryota</taxon>
        <taxon>Fungi</taxon>
        <taxon>Dikarya</taxon>
        <taxon>Ascomycota</taxon>
        <taxon>Pezizomycotina</taxon>
        <taxon>Dothideomycetes</taxon>
        <taxon>Pleosporomycetidae</taxon>
        <taxon>Pleosporales</taxon>
        <taxon>Pleosporineae</taxon>
        <taxon>Pleosporaceae</taxon>
        <taxon>Alternaria</taxon>
        <taxon>Alternaria sect. Alternaria</taxon>
        <taxon>Alternaria alternata complex</taxon>
    </lineage>
</organism>
<comment type="caution">
    <text evidence="1">The sequence shown here is derived from an EMBL/GenBank/DDBJ whole genome shotgun (WGS) entry which is preliminary data.</text>
</comment>
<sequence length="108" mass="12319">SAGIDRERHEADSREKDEAYFNLLHSKMREYEVDERNTYNMDEKGFFVGVASRSKRVFSKAFWQFKERTEAIKDGNREWVTLIACVCASGEALPPALVHQGSSGIQST</sequence>
<evidence type="ECO:0008006" key="3">
    <source>
        <dbReference type="Google" id="ProtNLM"/>
    </source>
</evidence>
<gene>
    <name evidence="1" type="ORF">AA0119_g11496</name>
</gene>
<evidence type="ECO:0000313" key="2">
    <source>
        <dbReference type="Proteomes" id="UP000293195"/>
    </source>
</evidence>
<proteinExistence type="predicted"/>
<name>A0ABY0FU71_9PLEO</name>